<dbReference type="Gene3D" id="2.40.160.10">
    <property type="entry name" value="Porin"/>
    <property type="match status" value="1"/>
</dbReference>
<dbReference type="GO" id="GO:0046930">
    <property type="term" value="C:pore complex"/>
    <property type="evidence" value="ECO:0007669"/>
    <property type="project" value="UniProtKB-KW"/>
</dbReference>
<evidence type="ECO:0000256" key="4">
    <source>
        <dbReference type="ARBA" id="ARBA00022452"/>
    </source>
</evidence>
<evidence type="ECO:0000256" key="7">
    <source>
        <dbReference type="ARBA" id="ARBA00023065"/>
    </source>
</evidence>
<dbReference type="InterPro" id="IPR033900">
    <property type="entry name" value="Gram_neg_porin_domain"/>
</dbReference>
<protein>
    <submittedName>
        <fullName evidence="11">Outer membrane porin protein 32</fullName>
    </submittedName>
</protein>
<dbReference type="GO" id="GO:0015288">
    <property type="term" value="F:porin activity"/>
    <property type="evidence" value="ECO:0007669"/>
    <property type="project" value="UniProtKB-KW"/>
</dbReference>
<evidence type="ECO:0000256" key="9">
    <source>
        <dbReference type="ARBA" id="ARBA00023136"/>
    </source>
</evidence>
<keyword evidence="6" id="KW-0732">Signal</keyword>
<reference evidence="11 12" key="1">
    <citation type="journal article" date="2018" name="Microbes Environ.">
        <title>Comparative Genomic Insights into Endofungal Lifestyles of Two Bacterial Endosymbionts, Mycoavidus cysteinexigens and Burkholderia rhizoxinica.</title>
        <authorList>
            <person name="Sharmin D."/>
            <person name="Guo Y."/>
            <person name="Nishizawa T."/>
            <person name="Ohshima S."/>
            <person name="Sato Y."/>
            <person name="Takashima Y."/>
            <person name="Narisawa K."/>
            <person name="Ohta H."/>
        </authorList>
    </citation>
    <scope>NUCLEOTIDE SEQUENCE [LARGE SCALE GENOMIC DNA]</scope>
    <source>
        <strain evidence="11 12">B1-EB</strain>
    </source>
</reference>
<dbReference type="GO" id="GO:0006811">
    <property type="term" value="P:monoatomic ion transport"/>
    <property type="evidence" value="ECO:0007669"/>
    <property type="project" value="UniProtKB-KW"/>
</dbReference>
<dbReference type="CDD" id="cd00342">
    <property type="entry name" value="gram_neg_porins"/>
    <property type="match status" value="1"/>
</dbReference>
<keyword evidence="5" id="KW-0812">Transmembrane</keyword>
<dbReference type="KEGG" id="mcys:MCB1EB_0727"/>
<keyword evidence="7" id="KW-0406">Ion transport</keyword>
<dbReference type="InterPro" id="IPR023614">
    <property type="entry name" value="Porin_dom_sf"/>
</dbReference>
<comment type="subunit">
    <text evidence="2">Homotrimer.</text>
</comment>
<keyword evidence="12" id="KW-1185">Reference proteome</keyword>
<comment type="subcellular location">
    <subcellularLocation>
        <location evidence="1">Cell outer membrane</location>
        <topology evidence="1">Multi-pass membrane protein</topology>
    </subcellularLocation>
</comment>
<name>A0A2Z6EU03_9BURK</name>
<keyword evidence="8" id="KW-0626">Porin</keyword>
<evidence type="ECO:0000256" key="2">
    <source>
        <dbReference type="ARBA" id="ARBA00011233"/>
    </source>
</evidence>
<evidence type="ECO:0000256" key="6">
    <source>
        <dbReference type="ARBA" id="ARBA00022729"/>
    </source>
</evidence>
<evidence type="ECO:0000256" key="5">
    <source>
        <dbReference type="ARBA" id="ARBA00022692"/>
    </source>
</evidence>
<dbReference type="PANTHER" id="PTHR34501:SF9">
    <property type="entry name" value="MAJOR OUTER MEMBRANE PROTEIN P.IA"/>
    <property type="match status" value="1"/>
</dbReference>
<evidence type="ECO:0000256" key="10">
    <source>
        <dbReference type="ARBA" id="ARBA00023237"/>
    </source>
</evidence>
<organism evidence="11 12">
    <name type="scientific">Mycoavidus cysteinexigens</name>
    <dbReference type="NCBI Taxonomy" id="1553431"/>
    <lineage>
        <taxon>Bacteria</taxon>
        <taxon>Pseudomonadati</taxon>
        <taxon>Pseudomonadota</taxon>
        <taxon>Betaproteobacteria</taxon>
        <taxon>Burkholderiales</taxon>
        <taxon>Burkholderiaceae</taxon>
        <taxon>Mycoavidus</taxon>
    </lineage>
</organism>
<dbReference type="GO" id="GO:0009279">
    <property type="term" value="C:cell outer membrane"/>
    <property type="evidence" value="ECO:0007669"/>
    <property type="project" value="UniProtKB-SubCell"/>
</dbReference>
<keyword evidence="4" id="KW-1134">Transmembrane beta strand</keyword>
<dbReference type="InterPro" id="IPR050298">
    <property type="entry name" value="Gram-neg_bact_OMP"/>
</dbReference>
<sequence>MKRVLLSIALTGAFGTPAYAQSSLTLYGSLSGAIMYTNNQTGHPNWQIGTGGAGSNYWGLRGTEDLGAGTKALFLLESGFKINTGHFPLEGVGFDRQAFMGLSDAATGTLTVGRQYDSITDYLASFSLAGSGLGGGQFSHPFDNDNVNGSFSVNNSVKFSSINYNGFTFGGLYGFSNETGRFANNRDYSLGAAYSYGPFGAAVAYLQANNPGANNTGAQMEEEVHFKADRQRIWGAGASYMLGRTTLGLVYTQTKFDRQLSNHVSKKLQVTDAGHYADFNNYELNARYRLTPAWSVNGAYTFSTGEFSFEQDPNNRKAKWHQVSLLSSYELSKRTNVFIAAIAQQSQLRNSPVSLTNIHGFKFSTTNRQMAITTGLRMKF</sequence>
<evidence type="ECO:0000256" key="3">
    <source>
        <dbReference type="ARBA" id="ARBA00022448"/>
    </source>
</evidence>
<dbReference type="PANTHER" id="PTHR34501">
    <property type="entry name" value="PROTEIN YDDL-RELATED"/>
    <property type="match status" value="1"/>
</dbReference>
<accession>A0A2Z6EU03</accession>
<evidence type="ECO:0000256" key="8">
    <source>
        <dbReference type="ARBA" id="ARBA00023114"/>
    </source>
</evidence>
<dbReference type="RefSeq" id="WP_045362885.1">
    <property type="nucleotide sequence ID" value="NZ_AP018150.1"/>
</dbReference>
<dbReference type="EMBL" id="AP018150">
    <property type="protein sequence ID" value="BBE08888.1"/>
    <property type="molecule type" value="Genomic_DNA"/>
</dbReference>
<keyword evidence="10" id="KW-0998">Cell outer membrane</keyword>
<dbReference type="Proteomes" id="UP000282597">
    <property type="component" value="Chromosome"/>
</dbReference>
<proteinExistence type="predicted"/>
<keyword evidence="3" id="KW-0813">Transport</keyword>
<dbReference type="SUPFAM" id="SSF56935">
    <property type="entry name" value="Porins"/>
    <property type="match status" value="1"/>
</dbReference>
<evidence type="ECO:0000256" key="1">
    <source>
        <dbReference type="ARBA" id="ARBA00004571"/>
    </source>
</evidence>
<dbReference type="AlphaFoldDB" id="A0A2Z6EU03"/>
<evidence type="ECO:0000313" key="12">
    <source>
        <dbReference type="Proteomes" id="UP000282597"/>
    </source>
</evidence>
<dbReference type="Pfam" id="PF13609">
    <property type="entry name" value="Porin_4"/>
    <property type="match status" value="1"/>
</dbReference>
<evidence type="ECO:0000313" key="11">
    <source>
        <dbReference type="EMBL" id="BBE08888.1"/>
    </source>
</evidence>
<gene>
    <name evidence="11" type="ORF">MCB1EB_0727</name>
</gene>
<keyword evidence="9" id="KW-0472">Membrane</keyword>